<dbReference type="GO" id="GO:0003924">
    <property type="term" value="F:GTPase activity"/>
    <property type="evidence" value="ECO:0007669"/>
    <property type="project" value="TreeGrafter"/>
</dbReference>
<dbReference type="GO" id="GO:0005886">
    <property type="term" value="C:plasma membrane"/>
    <property type="evidence" value="ECO:0007669"/>
    <property type="project" value="UniProtKB-SubCell"/>
</dbReference>
<evidence type="ECO:0000256" key="6">
    <source>
        <dbReference type="ARBA" id="ARBA00022801"/>
    </source>
</evidence>
<dbReference type="SUPFAM" id="SSF52540">
    <property type="entry name" value="P-loop containing nucleoside triphosphate hydrolases"/>
    <property type="match status" value="1"/>
</dbReference>
<evidence type="ECO:0000256" key="7">
    <source>
        <dbReference type="ARBA" id="ARBA00023134"/>
    </source>
</evidence>
<dbReference type="GO" id="GO:0005525">
    <property type="term" value="F:GTP binding"/>
    <property type="evidence" value="ECO:0007669"/>
    <property type="project" value="UniProtKB-KW"/>
</dbReference>
<proteinExistence type="inferred from homology"/>
<organism evidence="11">
    <name type="scientific">marine metagenome</name>
    <dbReference type="NCBI Taxonomy" id="408172"/>
    <lineage>
        <taxon>unclassified sequences</taxon>
        <taxon>metagenomes</taxon>
        <taxon>ecological metagenomes</taxon>
    </lineage>
</organism>
<dbReference type="GO" id="GO:0005047">
    <property type="term" value="F:signal recognition particle binding"/>
    <property type="evidence" value="ECO:0007669"/>
    <property type="project" value="TreeGrafter"/>
</dbReference>
<sequence>MFRKLKNTFSKISAKVKQEAGKVNVIKKIEGSKLKKLSNDLEDELLSNNIAYGVVNEILDAVKNSSAKNLKVDLKNKLKEILSSNKINILEEKNPTIIMLIGVNGAGKTTTLAKLAQKIKKNKKKCVMAAGDTFRAAAIEQLEQHGKNLDVKIISHNYGSDSAAVAFDAVEHAKSKNLDYVLIDTAGRNHANEDLMRELEKVKRVVKPHYTILVVDSLTGNDAVDQAKLFGKKIGVDGVILTKTDADERGGAIISVAHESGKPILFLGSGQGYDDLEEFDADKILNQII</sequence>
<keyword evidence="6" id="KW-0378">Hydrolase</keyword>
<gene>
    <name evidence="11" type="ORF">METZ01_LOCUS350435</name>
</gene>
<keyword evidence="8" id="KW-0472">Membrane</keyword>
<dbReference type="InterPro" id="IPR036225">
    <property type="entry name" value="SRP/SRP_N"/>
</dbReference>
<name>A0A382RLV0_9ZZZZ</name>
<dbReference type="SUPFAM" id="SSF47364">
    <property type="entry name" value="Domain of the SRP/SRP receptor G-proteins"/>
    <property type="match status" value="1"/>
</dbReference>
<dbReference type="SMART" id="SM00382">
    <property type="entry name" value="AAA"/>
    <property type="match status" value="1"/>
</dbReference>
<evidence type="ECO:0000259" key="10">
    <source>
        <dbReference type="PROSITE" id="PS00300"/>
    </source>
</evidence>
<accession>A0A382RLV0</accession>
<keyword evidence="9" id="KW-0675">Receptor</keyword>
<dbReference type="PANTHER" id="PTHR43134">
    <property type="entry name" value="SIGNAL RECOGNITION PARTICLE RECEPTOR SUBUNIT ALPHA"/>
    <property type="match status" value="1"/>
</dbReference>
<feature type="domain" description="SRP54-type proteins GTP-binding" evidence="10">
    <location>
        <begin position="263"/>
        <end position="276"/>
    </location>
</feature>
<dbReference type="InterPro" id="IPR004390">
    <property type="entry name" value="SR_rcpt_FtsY"/>
</dbReference>
<comment type="similarity">
    <text evidence="2">Belongs to the GTP-binding SRP family.</text>
</comment>
<dbReference type="Gene3D" id="3.40.50.300">
    <property type="entry name" value="P-loop containing nucleotide triphosphate hydrolases"/>
    <property type="match status" value="1"/>
</dbReference>
<dbReference type="PROSITE" id="PS00300">
    <property type="entry name" value="SRP54"/>
    <property type="match status" value="1"/>
</dbReference>
<keyword evidence="3" id="KW-1003">Cell membrane</keyword>
<evidence type="ECO:0000256" key="1">
    <source>
        <dbReference type="ARBA" id="ARBA00004413"/>
    </source>
</evidence>
<protein>
    <recommendedName>
        <fullName evidence="10">SRP54-type proteins GTP-binding domain-containing protein</fullName>
    </recommendedName>
</protein>
<keyword evidence="7" id="KW-0342">GTP-binding</keyword>
<dbReference type="InterPro" id="IPR003593">
    <property type="entry name" value="AAA+_ATPase"/>
</dbReference>
<evidence type="ECO:0000256" key="3">
    <source>
        <dbReference type="ARBA" id="ARBA00022475"/>
    </source>
</evidence>
<reference evidence="11" key="1">
    <citation type="submission" date="2018-05" db="EMBL/GenBank/DDBJ databases">
        <authorList>
            <person name="Lanie J.A."/>
            <person name="Ng W.-L."/>
            <person name="Kazmierczak K.M."/>
            <person name="Andrzejewski T.M."/>
            <person name="Davidsen T.M."/>
            <person name="Wayne K.J."/>
            <person name="Tettelin H."/>
            <person name="Glass J.I."/>
            <person name="Rusch D."/>
            <person name="Podicherti R."/>
            <person name="Tsui H.-C.T."/>
            <person name="Winkler M.E."/>
        </authorList>
    </citation>
    <scope>NUCLEOTIDE SEQUENCE</scope>
</reference>
<evidence type="ECO:0000313" key="11">
    <source>
        <dbReference type="EMBL" id="SVC97581.1"/>
    </source>
</evidence>
<evidence type="ECO:0000256" key="8">
    <source>
        <dbReference type="ARBA" id="ARBA00023136"/>
    </source>
</evidence>
<dbReference type="EMBL" id="UINC01122023">
    <property type="protein sequence ID" value="SVC97581.1"/>
    <property type="molecule type" value="Genomic_DNA"/>
</dbReference>
<dbReference type="InterPro" id="IPR000897">
    <property type="entry name" value="SRP54_GTPase_dom"/>
</dbReference>
<keyword evidence="5" id="KW-0547">Nucleotide-binding</keyword>
<dbReference type="AlphaFoldDB" id="A0A382RLV0"/>
<dbReference type="Pfam" id="PF00448">
    <property type="entry name" value="SRP54"/>
    <property type="match status" value="1"/>
</dbReference>
<evidence type="ECO:0000256" key="5">
    <source>
        <dbReference type="ARBA" id="ARBA00022741"/>
    </source>
</evidence>
<dbReference type="NCBIfam" id="TIGR00064">
    <property type="entry name" value="ftsY"/>
    <property type="match status" value="1"/>
</dbReference>
<dbReference type="InterPro" id="IPR042101">
    <property type="entry name" value="SRP54_N_sf"/>
</dbReference>
<dbReference type="FunFam" id="3.40.50.300:FF:000053">
    <property type="entry name" value="Signal recognition particle receptor FtsY"/>
    <property type="match status" value="1"/>
</dbReference>
<dbReference type="GO" id="GO:0006614">
    <property type="term" value="P:SRP-dependent cotranslational protein targeting to membrane"/>
    <property type="evidence" value="ECO:0007669"/>
    <property type="project" value="InterPro"/>
</dbReference>
<evidence type="ECO:0000256" key="2">
    <source>
        <dbReference type="ARBA" id="ARBA00008531"/>
    </source>
</evidence>
<evidence type="ECO:0000256" key="9">
    <source>
        <dbReference type="ARBA" id="ARBA00023170"/>
    </source>
</evidence>
<dbReference type="InterPro" id="IPR027417">
    <property type="entry name" value="P-loop_NTPase"/>
</dbReference>
<comment type="subcellular location">
    <subcellularLocation>
        <location evidence="1">Cell membrane</location>
        <topology evidence="1">Peripheral membrane protein</topology>
        <orientation evidence="1">Cytoplasmic side</orientation>
    </subcellularLocation>
</comment>
<dbReference type="Gene3D" id="1.20.120.140">
    <property type="entry name" value="Signal recognition particle SRP54, nucleotide-binding domain"/>
    <property type="match status" value="1"/>
</dbReference>
<dbReference type="SMART" id="SM00962">
    <property type="entry name" value="SRP54"/>
    <property type="match status" value="1"/>
</dbReference>
<evidence type="ECO:0000256" key="4">
    <source>
        <dbReference type="ARBA" id="ARBA00022490"/>
    </source>
</evidence>
<keyword evidence="4" id="KW-0963">Cytoplasm</keyword>
<dbReference type="PANTHER" id="PTHR43134:SF1">
    <property type="entry name" value="SIGNAL RECOGNITION PARTICLE RECEPTOR SUBUNIT ALPHA"/>
    <property type="match status" value="1"/>
</dbReference>